<dbReference type="GO" id="GO:0005737">
    <property type="term" value="C:cytoplasm"/>
    <property type="evidence" value="ECO:0007669"/>
    <property type="project" value="TreeGrafter"/>
</dbReference>
<evidence type="ECO:0000313" key="3">
    <source>
        <dbReference type="Proteomes" id="UP000262825"/>
    </source>
</evidence>
<dbReference type="GO" id="GO:0019321">
    <property type="term" value="P:pentose metabolic process"/>
    <property type="evidence" value="ECO:0007669"/>
    <property type="project" value="TreeGrafter"/>
</dbReference>
<organism evidence="2 3">
    <name type="scientific">Saccharomycodes ludwigii</name>
    <dbReference type="NCBI Taxonomy" id="36035"/>
    <lineage>
        <taxon>Eukaryota</taxon>
        <taxon>Fungi</taxon>
        <taxon>Dikarya</taxon>
        <taxon>Ascomycota</taxon>
        <taxon>Saccharomycotina</taxon>
        <taxon>Saccharomycetes</taxon>
        <taxon>Saccharomycodales</taxon>
        <taxon>Saccharomycodaceae</taxon>
        <taxon>Saccharomycodes</taxon>
    </lineage>
</organism>
<dbReference type="AlphaFoldDB" id="A0A376B5R7"/>
<keyword evidence="3" id="KW-1185">Reference proteome</keyword>
<dbReference type="Gene3D" id="1.20.58.2240">
    <property type="match status" value="1"/>
</dbReference>
<dbReference type="PANTHER" id="PTHR43435:SF1">
    <property type="entry name" value="PROTEIN MPA43"/>
    <property type="match status" value="1"/>
</dbReference>
<dbReference type="Gene3D" id="3.30.420.40">
    <property type="match status" value="1"/>
</dbReference>
<gene>
    <name evidence="2" type="ORF">SCODWIG_01796</name>
</gene>
<dbReference type="Pfam" id="PF02782">
    <property type="entry name" value="FGGY_C"/>
    <property type="match status" value="1"/>
</dbReference>
<dbReference type="InterPro" id="IPR043129">
    <property type="entry name" value="ATPase_NBD"/>
</dbReference>
<dbReference type="EMBL" id="UFAJ01000256">
    <property type="protein sequence ID" value="SSD60035.1"/>
    <property type="molecule type" value="Genomic_DNA"/>
</dbReference>
<protein>
    <submittedName>
        <fullName evidence="2">Related to Protein MPA43</fullName>
    </submittedName>
</protein>
<sequence length="427" mass="48160">MKDIRIESKPLGVGLDLGSSAVRISLFDYENDNLLSTTSQKVAYYINDNDPCIFKYTQSTPEILCAIDQCFKNLKIDKFHQNIKSFGIAATCSMVVLNNNSEPYNLIPNNLGKIHDVIFWMDSSSVQECKEANKLIDSSEKDKLGGSGFIAEMAVPKLIRLFKFKKNVVVMDLHKYIAYIMCKKFNWSFKSLVDIPNKNGVAHDGELSGWSNPNILKLVDEAASRIGPVIDTDTKNVMNITSHIDCYTSWFSTFPKPDKSVCVVAGTSTCFLFASSRDNLVIPGVWGPFTNVFEKNNFDKDINVYESGQQTTGILLEHLLQTHPCAIKSGLSQAELHVKINNYLDCNDDKGSVHLLNKYKFLYGDFLGNRTPFADPDVRGMYIGESLDCSFHDLCMKYLCILEFLAFQTKFLIDRLSENITQTFVNY</sequence>
<dbReference type="VEuPathDB" id="FungiDB:SCODWIG_01796"/>
<dbReference type="SUPFAM" id="SSF53067">
    <property type="entry name" value="Actin-like ATPase domain"/>
    <property type="match status" value="2"/>
</dbReference>
<reference evidence="3" key="1">
    <citation type="submission" date="2018-06" db="EMBL/GenBank/DDBJ databases">
        <authorList>
            <person name="Guldener U."/>
        </authorList>
    </citation>
    <scope>NUCLEOTIDE SEQUENCE [LARGE SCALE GENOMIC DNA]</scope>
    <source>
        <strain evidence="3">UTAD17</strain>
    </source>
</reference>
<accession>A0A376B5R7</accession>
<proteinExistence type="predicted"/>
<dbReference type="GO" id="GO:0019150">
    <property type="term" value="F:D-ribulokinase activity"/>
    <property type="evidence" value="ECO:0007669"/>
    <property type="project" value="TreeGrafter"/>
</dbReference>
<evidence type="ECO:0000259" key="1">
    <source>
        <dbReference type="Pfam" id="PF02782"/>
    </source>
</evidence>
<name>A0A376B5R7_9ASCO</name>
<evidence type="ECO:0000313" key="2">
    <source>
        <dbReference type="EMBL" id="SSD60035.1"/>
    </source>
</evidence>
<feature type="domain" description="Carbohydrate kinase FGGY C-terminal" evidence="1">
    <location>
        <begin position="263"/>
        <end position="418"/>
    </location>
</feature>
<dbReference type="Proteomes" id="UP000262825">
    <property type="component" value="Unassembled WGS sequence"/>
</dbReference>
<dbReference type="InterPro" id="IPR018485">
    <property type="entry name" value="FGGY_C"/>
</dbReference>
<dbReference type="PANTHER" id="PTHR43435">
    <property type="entry name" value="RIBULOKINASE"/>
    <property type="match status" value="1"/>
</dbReference>